<feature type="region of interest" description="Disordered" evidence="2">
    <location>
        <begin position="237"/>
        <end position="256"/>
    </location>
</feature>
<evidence type="ECO:0000313" key="5">
    <source>
        <dbReference type="Proteomes" id="UP000483820"/>
    </source>
</evidence>
<dbReference type="CDD" id="cd00086">
    <property type="entry name" value="homeodomain"/>
    <property type="match status" value="1"/>
</dbReference>
<dbReference type="SMART" id="SM00389">
    <property type="entry name" value="HOX"/>
    <property type="match status" value="2"/>
</dbReference>
<dbReference type="InterPro" id="IPR009057">
    <property type="entry name" value="Homeodomain-like_sf"/>
</dbReference>
<evidence type="ECO:0000313" key="4">
    <source>
        <dbReference type="EMBL" id="KAF1761987.1"/>
    </source>
</evidence>
<feature type="domain" description="Homeobox" evidence="3">
    <location>
        <begin position="394"/>
        <end position="456"/>
    </location>
</feature>
<evidence type="ECO:0000256" key="1">
    <source>
        <dbReference type="ARBA" id="ARBA00004123"/>
    </source>
</evidence>
<dbReference type="InterPro" id="IPR001356">
    <property type="entry name" value="HD"/>
</dbReference>
<dbReference type="RefSeq" id="XP_053587339.1">
    <property type="nucleotide sequence ID" value="XM_053727762.1"/>
</dbReference>
<dbReference type="Gene3D" id="1.10.10.60">
    <property type="entry name" value="Homeodomain-like"/>
    <property type="match status" value="1"/>
</dbReference>
<accession>A0A6A5H457</accession>
<name>A0A6A5H457_CAERE</name>
<feature type="domain" description="Homeobox" evidence="3">
    <location>
        <begin position="145"/>
        <end position="199"/>
    </location>
</feature>
<evidence type="ECO:0000259" key="3">
    <source>
        <dbReference type="SMART" id="SM00389"/>
    </source>
</evidence>
<sequence length="464" mass="55812">MELALVKYIPRSSYYEFDRDQEFYDRNPHPSIEEMICISKETSIDYSQIFKRFSELRLKNGETCSKNDTCIKVFKYFNCDDTFNGTINKRLLRMMNDEFEFVGRREKLPIENLHLLMQGTRLPEKTIVEEYTKWRLKEDFEIGLTTGMKQHLYSVFQNNPFMNSDRLKRLADNTRLDAEQMQAFFDSWSCKRRLKKHKSVPSKKFAWMDDSFDDDDNESSDPVDILPLHLDVAHKMEDTNQHEVSRSESRISEEESQEADEKLLNLLDSSLNQFPMDLEYFERNRHPSIQTMINISIEVDVPYETVIKRYFELRMVVRERCKRNDTCRKIFQFLEEKEDVLLDERNKKLLEKEFSGIKYADRYQVVGQFHLIMDKICLPLHFVHRKYKEWFEMRKVRKQINRKLQHQYLKSKFKKSTILSRERSIDLARKCGLTPSSVQRFFTVLRKQERDGMRNNLLKNGLSR</sequence>
<reference evidence="4 5" key="1">
    <citation type="submission" date="2019-12" db="EMBL/GenBank/DDBJ databases">
        <title>Chromosome-level assembly of the Caenorhabditis remanei genome.</title>
        <authorList>
            <person name="Teterina A.A."/>
            <person name="Willis J.H."/>
            <person name="Phillips P.C."/>
        </authorList>
    </citation>
    <scope>NUCLEOTIDE SEQUENCE [LARGE SCALE GENOMIC DNA]</scope>
    <source>
        <strain evidence="4 5">PX506</strain>
        <tissue evidence="4">Whole organism</tissue>
    </source>
</reference>
<dbReference type="AlphaFoldDB" id="A0A6A5H457"/>
<dbReference type="EMBL" id="WUAV01000003">
    <property type="protein sequence ID" value="KAF1761987.1"/>
    <property type="molecule type" value="Genomic_DNA"/>
</dbReference>
<protein>
    <recommendedName>
        <fullName evidence="3">Homeobox domain-containing protein</fullName>
    </recommendedName>
</protein>
<dbReference type="InterPro" id="IPR040960">
    <property type="entry name" value="HOCHOB"/>
</dbReference>
<dbReference type="SUPFAM" id="SSF46689">
    <property type="entry name" value="Homeodomain-like"/>
    <property type="match status" value="1"/>
</dbReference>
<dbReference type="GO" id="GO:0003677">
    <property type="term" value="F:DNA binding"/>
    <property type="evidence" value="ECO:0007669"/>
    <property type="project" value="InterPro"/>
</dbReference>
<dbReference type="Proteomes" id="UP000483820">
    <property type="component" value="Chromosome III"/>
</dbReference>
<dbReference type="KEGG" id="crq:GCK72_010247"/>
<organism evidence="4 5">
    <name type="scientific">Caenorhabditis remanei</name>
    <name type="common">Caenorhabditis vulgaris</name>
    <dbReference type="NCBI Taxonomy" id="31234"/>
    <lineage>
        <taxon>Eukaryota</taxon>
        <taxon>Metazoa</taxon>
        <taxon>Ecdysozoa</taxon>
        <taxon>Nematoda</taxon>
        <taxon>Chromadorea</taxon>
        <taxon>Rhabditida</taxon>
        <taxon>Rhabditina</taxon>
        <taxon>Rhabditomorpha</taxon>
        <taxon>Rhabditoidea</taxon>
        <taxon>Rhabditidae</taxon>
        <taxon>Peloderinae</taxon>
        <taxon>Caenorhabditis</taxon>
    </lineage>
</organism>
<dbReference type="CTD" id="9802614"/>
<comment type="caution">
    <text evidence="4">The sequence shown here is derived from an EMBL/GenBank/DDBJ whole genome shotgun (WGS) entry which is preliminary data.</text>
</comment>
<proteinExistence type="predicted"/>
<gene>
    <name evidence="4" type="ORF">GCK72_010247</name>
</gene>
<comment type="subcellular location">
    <subcellularLocation>
        <location evidence="1">Nucleus</location>
    </subcellularLocation>
</comment>
<evidence type="ECO:0000256" key="2">
    <source>
        <dbReference type="SAM" id="MobiDB-lite"/>
    </source>
</evidence>
<dbReference type="Pfam" id="PF17943">
    <property type="entry name" value="HOCHOB"/>
    <property type="match status" value="2"/>
</dbReference>
<dbReference type="GO" id="GO:0005634">
    <property type="term" value="C:nucleus"/>
    <property type="evidence" value="ECO:0007669"/>
    <property type="project" value="UniProtKB-SubCell"/>
</dbReference>
<dbReference type="GeneID" id="9802614"/>